<comment type="caution">
    <text evidence="1">The sequence shown here is derived from an EMBL/GenBank/DDBJ whole genome shotgun (WGS) entry which is preliminary data.</text>
</comment>
<dbReference type="GeneID" id="81707781"/>
<dbReference type="AlphaFoldDB" id="A0A2I1KVT6"/>
<organism evidence="1 2">
    <name type="scientific">Actinomyces urogenitalis</name>
    <dbReference type="NCBI Taxonomy" id="103621"/>
    <lineage>
        <taxon>Bacteria</taxon>
        <taxon>Bacillati</taxon>
        <taxon>Actinomycetota</taxon>
        <taxon>Actinomycetes</taxon>
        <taxon>Actinomycetales</taxon>
        <taxon>Actinomycetaceae</taxon>
        <taxon>Actinomyces</taxon>
    </lineage>
</organism>
<dbReference type="InterPro" id="IPR019660">
    <property type="entry name" value="Put_sensory_transdc_reg_YbjN"/>
</dbReference>
<dbReference type="RefSeq" id="WP_006549440.1">
    <property type="nucleotide sequence ID" value="NZ_CP136961.1"/>
</dbReference>
<accession>A0A2I1KVT6</accession>
<sequence>MSSSTPTTSQVPVPAVPSPVDVDRVLACVRDLGLRYFVDDEGDIGIPWRYVTVHVIFQDDRAIQLRGVWHRISDTEHLARLRGLVEEWNATRIGPKAYLTIADGGIVRLHGEVTYPLGAGMTDAQLESFVFTSCRLIVALMREAENLFPDPLRGNLEP</sequence>
<dbReference type="Proteomes" id="UP000234778">
    <property type="component" value="Unassembled WGS sequence"/>
</dbReference>
<name>A0A2I1KVT6_9ACTO</name>
<reference evidence="1 2" key="1">
    <citation type="submission" date="2017-12" db="EMBL/GenBank/DDBJ databases">
        <title>Phylogenetic diversity of female urinary microbiome.</title>
        <authorList>
            <person name="Thomas-White K."/>
            <person name="Wolfe A.J."/>
        </authorList>
    </citation>
    <scope>NUCLEOTIDE SEQUENCE [LARGE SCALE GENOMIC DNA]</scope>
    <source>
        <strain evidence="1 2">UMB0319</strain>
    </source>
</reference>
<dbReference type="Pfam" id="PF10722">
    <property type="entry name" value="YbjN"/>
    <property type="match status" value="1"/>
</dbReference>
<proteinExistence type="predicted"/>
<evidence type="ECO:0000313" key="2">
    <source>
        <dbReference type="Proteomes" id="UP000234778"/>
    </source>
</evidence>
<evidence type="ECO:0000313" key="1">
    <source>
        <dbReference type="EMBL" id="PKY99734.1"/>
    </source>
</evidence>
<protein>
    <submittedName>
        <fullName evidence="1">YbjN domain-containing protein</fullName>
    </submittedName>
</protein>
<dbReference type="EMBL" id="PKHA01000001">
    <property type="protein sequence ID" value="PKY99734.1"/>
    <property type="molecule type" value="Genomic_DNA"/>
</dbReference>
<gene>
    <name evidence="1" type="ORF">CYJ26_02315</name>
</gene>